<evidence type="ECO:0000313" key="2">
    <source>
        <dbReference type="EMBL" id="CAK9032614.1"/>
    </source>
</evidence>
<dbReference type="Proteomes" id="UP001642484">
    <property type="component" value="Unassembled WGS sequence"/>
</dbReference>
<accession>A0ABP0L1Y6</accession>
<protein>
    <submittedName>
        <fullName evidence="2">Uncharacterized protein</fullName>
    </submittedName>
</protein>
<proteinExistence type="predicted"/>
<feature type="compositionally biased region" description="Basic and acidic residues" evidence="1">
    <location>
        <begin position="70"/>
        <end position="79"/>
    </location>
</feature>
<feature type="region of interest" description="Disordered" evidence="1">
    <location>
        <begin position="513"/>
        <end position="538"/>
    </location>
</feature>
<gene>
    <name evidence="2" type="ORF">CCMP2556_LOCUS18739</name>
</gene>
<sequence length="538" mass="60952">MMFRTALERVKTCQIVSSELLKLTFFQKSVWSNFLQIRSRRGIFAMAADKTEKKVEDPEKLRKQKATPMSEKEILQEQQKKKKAKQAQDLEDLRRLSHTLQKKAEEKKESRQRAKEEAEKQRIEAATKAQGSKSKKDQQTDMDSDTKKAEAAKADKKQEQKDKKDPLAHLEKQSTMESLDLTTPRRAMSFGGLSEESPPSIASSSRTRRVRCPDPEEIERIQAMSGPSDMESGERKRQYAALGRAVKKSMNPALIQKMRMCSDGERFTMLKAFIANPDLSTVEVEERYRSFAEQKRKDNYETVTLLQLKRMFGKSKSAKQFIATILQGQKGIPHPQAPQCKDATMYKVLRSVLECKVTGTSQETSAAISGRVKDKESKQIVAQQLQTVADNMPEFDLKTGQLKQKKVPKEKAPEDVAAKNLKTLSSKVKSLANDIPKCLQEIESFGVRNCKELVASLRGHQSTVDHHMEQVVDKSSQPSSSLNTEEVACFIEDTKHCLKNVDVDIRDAKRRVNAMRPKKKKNNADEVFDSESCSEASE</sequence>
<keyword evidence="3" id="KW-1185">Reference proteome</keyword>
<feature type="compositionally biased region" description="Basic and acidic residues" evidence="1">
    <location>
        <begin position="102"/>
        <end position="125"/>
    </location>
</feature>
<organism evidence="2 3">
    <name type="scientific">Durusdinium trenchii</name>
    <dbReference type="NCBI Taxonomy" id="1381693"/>
    <lineage>
        <taxon>Eukaryota</taxon>
        <taxon>Sar</taxon>
        <taxon>Alveolata</taxon>
        <taxon>Dinophyceae</taxon>
        <taxon>Suessiales</taxon>
        <taxon>Symbiodiniaceae</taxon>
        <taxon>Durusdinium</taxon>
    </lineage>
</organism>
<evidence type="ECO:0000313" key="3">
    <source>
        <dbReference type="Proteomes" id="UP001642484"/>
    </source>
</evidence>
<reference evidence="2 3" key="1">
    <citation type="submission" date="2024-02" db="EMBL/GenBank/DDBJ databases">
        <authorList>
            <person name="Chen Y."/>
            <person name="Shah S."/>
            <person name="Dougan E. K."/>
            <person name="Thang M."/>
            <person name="Chan C."/>
        </authorList>
    </citation>
    <scope>NUCLEOTIDE SEQUENCE [LARGE SCALE GENOMIC DNA]</scope>
</reference>
<evidence type="ECO:0000256" key="1">
    <source>
        <dbReference type="SAM" id="MobiDB-lite"/>
    </source>
</evidence>
<feature type="compositionally biased region" description="Basic and acidic residues" evidence="1">
    <location>
        <begin position="86"/>
        <end position="95"/>
    </location>
</feature>
<dbReference type="EMBL" id="CAXAMN010010779">
    <property type="protein sequence ID" value="CAK9032614.1"/>
    <property type="molecule type" value="Genomic_DNA"/>
</dbReference>
<comment type="caution">
    <text evidence="2">The sequence shown here is derived from an EMBL/GenBank/DDBJ whole genome shotgun (WGS) entry which is preliminary data.</text>
</comment>
<name>A0ABP0L1Y6_9DINO</name>
<feature type="compositionally biased region" description="Low complexity" evidence="1">
    <location>
        <begin position="194"/>
        <end position="205"/>
    </location>
</feature>
<feature type="compositionally biased region" description="Basic and acidic residues" evidence="1">
    <location>
        <begin position="134"/>
        <end position="174"/>
    </location>
</feature>
<feature type="region of interest" description="Disordered" evidence="1">
    <location>
        <begin position="53"/>
        <end position="211"/>
    </location>
</feature>